<evidence type="ECO:0000256" key="2">
    <source>
        <dbReference type="ARBA" id="ARBA00017589"/>
    </source>
</evidence>
<dbReference type="GO" id="GO:0006271">
    <property type="term" value="P:DNA strand elongation involved in DNA replication"/>
    <property type="evidence" value="ECO:0007669"/>
    <property type="project" value="TreeGrafter"/>
</dbReference>
<evidence type="ECO:0000256" key="6">
    <source>
        <dbReference type="SAM" id="MobiDB-lite"/>
    </source>
</evidence>
<keyword evidence="8" id="KW-1185">Reference proteome</keyword>
<dbReference type="PANTHER" id="PTHR17598">
    <property type="entry name" value="DNA POLYMERASE DELTA SUBUNIT 3"/>
    <property type="match status" value="1"/>
</dbReference>
<feature type="region of interest" description="Disordered" evidence="6">
    <location>
        <begin position="250"/>
        <end position="402"/>
    </location>
</feature>
<gene>
    <name evidence="7" type="primary">POLD3</name>
    <name evidence="7" type="ORF">SK128_004958</name>
</gene>
<feature type="compositionally biased region" description="Basic residues" evidence="6">
    <location>
        <begin position="293"/>
        <end position="310"/>
    </location>
</feature>
<sequence length="402" mass="45025">MSSDLFKEYMGELENIQTEMNEEKAVIDNMYLENLDEYVNDEEKIVTYKRLSLTLGVNTNIAKQMLYNFVTQQRNGDKTDRGNINIIYAVSGVVHENKEDVYKMFLVREENLEAVKSTMKKVISVHIYSVQKSRLKDLSALYSADYDCSKENLNLVNNYSSIACPSAKARLSAYVAQPQPEIPTKVSQEPIRTQESKKPSSVVSQKKSALAEFFNKGSLPAKHKTMESSVKTERGNKTHALSASVAIAQTKSEEMFSPSAESNASPSSKSETLDSATSTPKYASADSELFPAKKVKTQPKIKSKKCSSKKGRSEYNEESPFPKRKRILEPSDSDSSSDEENEDDKESPFPPSPYCESSVTSTSDDVHGASQPDFEEQQVCRGGRARKRKLISKTYEDEDGYM</sequence>
<feature type="compositionally biased region" description="Basic and acidic residues" evidence="6">
    <location>
        <begin position="224"/>
        <end position="236"/>
    </location>
</feature>
<evidence type="ECO:0000313" key="8">
    <source>
        <dbReference type="Proteomes" id="UP001381693"/>
    </source>
</evidence>
<feature type="coiled-coil region" evidence="5">
    <location>
        <begin position="6"/>
        <end position="33"/>
    </location>
</feature>
<feature type="compositionally biased region" description="Low complexity" evidence="6">
    <location>
        <begin position="257"/>
        <end position="270"/>
    </location>
</feature>
<dbReference type="GO" id="GO:0003887">
    <property type="term" value="F:DNA-directed DNA polymerase activity"/>
    <property type="evidence" value="ECO:0007669"/>
    <property type="project" value="TreeGrafter"/>
</dbReference>
<evidence type="ECO:0000256" key="5">
    <source>
        <dbReference type="SAM" id="Coils"/>
    </source>
</evidence>
<dbReference type="EMBL" id="JAXCGZ010004049">
    <property type="protein sequence ID" value="KAK7082387.1"/>
    <property type="molecule type" value="Genomic_DNA"/>
</dbReference>
<feature type="region of interest" description="Disordered" evidence="6">
    <location>
        <begin position="184"/>
        <end position="204"/>
    </location>
</feature>
<evidence type="ECO:0000313" key="7">
    <source>
        <dbReference type="EMBL" id="KAK7082387.1"/>
    </source>
</evidence>
<comment type="subcellular location">
    <subcellularLocation>
        <location evidence="1">Nucleus</location>
    </subcellularLocation>
</comment>
<name>A0AAN9AF10_HALRR</name>
<comment type="caution">
    <text evidence="7">The sequence shown here is derived from an EMBL/GenBank/DDBJ whole genome shotgun (WGS) entry which is preliminary data.</text>
</comment>
<dbReference type="InterPro" id="IPR041913">
    <property type="entry name" value="POLD3_sf"/>
</dbReference>
<feature type="non-terminal residue" evidence="7">
    <location>
        <position position="402"/>
    </location>
</feature>
<accession>A0AAN9AF10</accession>
<keyword evidence="4" id="KW-0539">Nucleus</keyword>
<dbReference type="AlphaFoldDB" id="A0AAN9AF10"/>
<protein>
    <recommendedName>
        <fullName evidence="2">DNA polymerase delta subunit 3</fullName>
    </recommendedName>
</protein>
<dbReference type="Proteomes" id="UP001381693">
    <property type="component" value="Unassembled WGS sequence"/>
</dbReference>
<dbReference type="GO" id="GO:0043625">
    <property type="term" value="C:delta DNA polymerase complex"/>
    <property type="evidence" value="ECO:0007669"/>
    <property type="project" value="InterPro"/>
</dbReference>
<dbReference type="GO" id="GO:0006297">
    <property type="term" value="P:nucleotide-excision repair, DNA gap filling"/>
    <property type="evidence" value="ECO:0007669"/>
    <property type="project" value="TreeGrafter"/>
</dbReference>
<reference evidence="7 8" key="1">
    <citation type="submission" date="2023-11" db="EMBL/GenBank/DDBJ databases">
        <title>Halocaridina rubra genome assembly.</title>
        <authorList>
            <person name="Smith C."/>
        </authorList>
    </citation>
    <scope>NUCLEOTIDE SEQUENCE [LARGE SCALE GENOMIC DNA]</scope>
    <source>
        <strain evidence="7">EP-1</strain>
        <tissue evidence="7">Whole</tissue>
    </source>
</reference>
<organism evidence="7 8">
    <name type="scientific">Halocaridina rubra</name>
    <name type="common">Hawaiian red shrimp</name>
    <dbReference type="NCBI Taxonomy" id="373956"/>
    <lineage>
        <taxon>Eukaryota</taxon>
        <taxon>Metazoa</taxon>
        <taxon>Ecdysozoa</taxon>
        <taxon>Arthropoda</taxon>
        <taxon>Crustacea</taxon>
        <taxon>Multicrustacea</taxon>
        <taxon>Malacostraca</taxon>
        <taxon>Eumalacostraca</taxon>
        <taxon>Eucarida</taxon>
        <taxon>Decapoda</taxon>
        <taxon>Pleocyemata</taxon>
        <taxon>Caridea</taxon>
        <taxon>Atyoidea</taxon>
        <taxon>Atyidae</taxon>
        <taxon>Halocaridina</taxon>
    </lineage>
</organism>
<evidence type="ECO:0000256" key="3">
    <source>
        <dbReference type="ARBA" id="ARBA00022705"/>
    </source>
</evidence>
<dbReference type="PANTHER" id="PTHR17598:SF13">
    <property type="entry name" value="DNA POLYMERASE DELTA SUBUNIT 3"/>
    <property type="match status" value="1"/>
</dbReference>
<dbReference type="Gene3D" id="3.90.1030.20">
    <property type="entry name" value="DNA polymerase delta, p66 (Cdc27) subunit, wHTH domain"/>
    <property type="match status" value="1"/>
</dbReference>
<feature type="region of interest" description="Disordered" evidence="6">
    <location>
        <begin position="222"/>
        <end position="241"/>
    </location>
</feature>
<evidence type="ECO:0000256" key="1">
    <source>
        <dbReference type="ARBA" id="ARBA00004123"/>
    </source>
</evidence>
<dbReference type="GO" id="GO:1904161">
    <property type="term" value="P:DNA synthesis involved in UV-damage excision repair"/>
    <property type="evidence" value="ECO:0007669"/>
    <property type="project" value="TreeGrafter"/>
</dbReference>
<keyword evidence="3" id="KW-0235">DNA replication</keyword>
<dbReference type="FunFam" id="3.90.1030.20:FF:000002">
    <property type="entry name" value="DNA polymerase delta subunit"/>
    <property type="match status" value="1"/>
</dbReference>
<dbReference type="Pfam" id="PF09507">
    <property type="entry name" value="CDC27"/>
    <property type="match status" value="1"/>
</dbReference>
<dbReference type="InterPro" id="IPR019038">
    <property type="entry name" value="POLD3"/>
</dbReference>
<proteinExistence type="predicted"/>
<evidence type="ECO:0000256" key="4">
    <source>
        <dbReference type="ARBA" id="ARBA00023242"/>
    </source>
</evidence>
<feature type="compositionally biased region" description="Acidic residues" evidence="6">
    <location>
        <begin position="331"/>
        <end position="345"/>
    </location>
</feature>
<keyword evidence="5" id="KW-0175">Coiled coil</keyword>